<dbReference type="GO" id="GO:0005634">
    <property type="term" value="C:nucleus"/>
    <property type="evidence" value="ECO:0007669"/>
    <property type="project" value="UniProtKB-SubCell"/>
</dbReference>
<dbReference type="InterPro" id="IPR005541">
    <property type="entry name" value="KNOX2"/>
</dbReference>
<dbReference type="CDD" id="cd00086">
    <property type="entry name" value="homeodomain"/>
    <property type="match status" value="1"/>
</dbReference>
<dbReference type="GeneID" id="100832589"/>
<keyword evidence="2 5" id="KW-0238">DNA-binding</keyword>
<dbReference type="SMART" id="SM00389">
    <property type="entry name" value="HOX"/>
    <property type="match status" value="1"/>
</dbReference>
<evidence type="ECO:0000259" key="9">
    <source>
        <dbReference type="PROSITE" id="PS51213"/>
    </source>
</evidence>
<evidence type="ECO:0000256" key="3">
    <source>
        <dbReference type="ARBA" id="ARBA00023155"/>
    </source>
</evidence>
<dbReference type="PROSITE" id="PS00027">
    <property type="entry name" value="HOMEOBOX_1"/>
    <property type="match status" value="1"/>
</dbReference>
<proteinExistence type="inferred from homology"/>
<reference evidence="11" key="3">
    <citation type="submission" date="2018-08" db="UniProtKB">
        <authorList>
            <consortium name="EnsemblPlants"/>
        </authorList>
    </citation>
    <scope>IDENTIFICATION</scope>
    <source>
        <strain evidence="11">cv. Bd21</strain>
    </source>
</reference>
<dbReference type="Gene3D" id="1.10.10.60">
    <property type="entry name" value="Homeodomain-like"/>
    <property type="match status" value="1"/>
</dbReference>
<dbReference type="InterPro" id="IPR050224">
    <property type="entry name" value="TALE_homeobox"/>
</dbReference>
<evidence type="ECO:0000313" key="10">
    <source>
        <dbReference type="EMBL" id="PNT74062.1"/>
    </source>
</evidence>
<dbReference type="Pfam" id="PF03791">
    <property type="entry name" value="KNOX2"/>
    <property type="match status" value="1"/>
</dbReference>
<dbReference type="InterPro" id="IPR005539">
    <property type="entry name" value="ELK_dom"/>
</dbReference>
<feature type="domain" description="Homeobox" evidence="8">
    <location>
        <begin position="302"/>
        <end position="365"/>
    </location>
</feature>
<evidence type="ECO:0000256" key="6">
    <source>
        <dbReference type="PROSITE-ProRule" id="PRU00559"/>
    </source>
</evidence>
<sequence>MGTKPAHQSPTHTHHSPLLPPPPPHLLPVRPKYLSPPLLFSRRRQSPLPFLGFLSWPAVSSLIAAMERFRELGGGGGSSSSSAGSMASFLHLPLRAAASSPELIPPAGGGAEHHGSRLALHQLLSNPPPSTPQRGHHKDGEISPGPDAEAVKAKIMAHPLYSPLLASYLDCHKVGAPPDVLDRLSAVAAKQLDAAAERRRHREPPRVDPELDQFMEAYCNMLAKYREELARPIWEATEFFRSVETQLDSITADSNCEGAGSSEDDLDTSCAEEIDPSAEDRELKHQLLRKYGGYVGSLRQEFCKRRKKGKLPKEARQKLLQWWELHCKWPYPSETEKIALAESTGLDQKQINNWFINQRKRHWKPAAEDMPFSMMGGGGFDHDPPGGGAAAPYMVDRPPFMLDGMYRLGS</sequence>
<dbReference type="Pfam" id="PF03790">
    <property type="entry name" value="KNOX1"/>
    <property type="match status" value="1"/>
</dbReference>
<dbReference type="SMART" id="SM01256">
    <property type="entry name" value="KNOX2"/>
    <property type="match status" value="1"/>
</dbReference>
<accession>A0A2K2DIF6</accession>
<comment type="similarity">
    <text evidence="6">Belongs to the TALE/KNOX homeobox family.</text>
</comment>
<feature type="region of interest" description="Disordered" evidence="7">
    <location>
        <begin position="1"/>
        <end position="27"/>
    </location>
</feature>
<dbReference type="PROSITE" id="PS51213">
    <property type="entry name" value="ELK"/>
    <property type="match status" value="1"/>
</dbReference>
<evidence type="ECO:0000313" key="11">
    <source>
        <dbReference type="EnsemblPlants" id="PNT74062"/>
    </source>
</evidence>
<dbReference type="InterPro" id="IPR009057">
    <property type="entry name" value="Homeodomain-like_sf"/>
</dbReference>
<feature type="region of interest" description="Disordered" evidence="7">
    <location>
        <begin position="122"/>
        <end position="146"/>
    </location>
</feature>
<dbReference type="GO" id="GO:0000981">
    <property type="term" value="F:DNA-binding transcription factor activity, RNA polymerase II-specific"/>
    <property type="evidence" value="ECO:0007669"/>
    <property type="project" value="InterPro"/>
</dbReference>
<feature type="domain" description="ELK" evidence="9">
    <location>
        <begin position="282"/>
        <end position="302"/>
    </location>
</feature>
<dbReference type="OrthoDB" id="10056939at2759"/>
<evidence type="ECO:0000256" key="1">
    <source>
        <dbReference type="ARBA" id="ARBA00004123"/>
    </source>
</evidence>
<dbReference type="EMBL" id="CM000880">
    <property type="protein sequence ID" value="PNT74062.1"/>
    <property type="molecule type" value="Genomic_DNA"/>
</dbReference>
<dbReference type="InterPro" id="IPR017970">
    <property type="entry name" value="Homeobox_CS"/>
</dbReference>
<reference evidence="10 11" key="1">
    <citation type="journal article" date="2010" name="Nature">
        <title>Genome sequencing and analysis of the model grass Brachypodium distachyon.</title>
        <authorList>
            <consortium name="International Brachypodium Initiative"/>
        </authorList>
    </citation>
    <scope>NUCLEOTIDE SEQUENCE [LARGE SCALE GENOMIC DNA]</scope>
    <source>
        <strain evidence="10">Bd21</strain>
        <strain evidence="11">cv. Bd21</strain>
    </source>
</reference>
<name>A0A2K2DIF6_BRADI</name>
<reference evidence="10" key="2">
    <citation type="submission" date="2017-06" db="EMBL/GenBank/DDBJ databases">
        <title>WGS assembly of Brachypodium distachyon.</title>
        <authorList>
            <consortium name="The International Brachypodium Initiative"/>
            <person name="Lucas S."/>
            <person name="Harmon-Smith M."/>
            <person name="Lail K."/>
            <person name="Tice H."/>
            <person name="Grimwood J."/>
            <person name="Bruce D."/>
            <person name="Barry K."/>
            <person name="Shu S."/>
            <person name="Lindquist E."/>
            <person name="Wang M."/>
            <person name="Pitluck S."/>
            <person name="Vogel J.P."/>
            <person name="Garvin D.F."/>
            <person name="Mockler T.C."/>
            <person name="Schmutz J."/>
            <person name="Rokhsar D."/>
            <person name="Bevan M.W."/>
        </authorList>
    </citation>
    <scope>NUCLEOTIDE SEQUENCE</scope>
    <source>
        <strain evidence="10">Bd21</strain>
    </source>
</reference>
<feature type="DNA-binding region" description="Homeobox; TALE-type" evidence="5">
    <location>
        <begin position="303"/>
        <end position="366"/>
    </location>
</feature>
<comment type="subcellular location">
    <subcellularLocation>
        <location evidence="1 5">Nucleus</location>
    </subcellularLocation>
</comment>
<gene>
    <name evidence="11" type="primary">LOC100832589</name>
    <name evidence="10" type="ORF">BRADI_1g07247v3</name>
</gene>
<organism evidence="10">
    <name type="scientific">Brachypodium distachyon</name>
    <name type="common">Purple false brome</name>
    <name type="synonym">Trachynia distachya</name>
    <dbReference type="NCBI Taxonomy" id="15368"/>
    <lineage>
        <taxon>Eukaryota</taxon>
        <taxon>Viridiplantae</taxon>
        <taxon>Streptophyta</taxon>
        <taxon>Embryophyta</taxon>
        <taxon>Tracheophyta</taxon>
        <taxon>Spermatophyta</taxon>
        <taxon>Magnoliopsida</taxon>
        <taxon>Liliopsida</taxon>
        <taxon>Poales</taxon>
        <taxon>Poaceae</taxon>
        <taxon>BOP clade</taxon>
        <taxon>Pooideae</taxon>
        <taxon>Stipodae</taxon>
        <taxon>Brachypodieae</taxon>
        <taxon>Brachypodium</taxon>
    </lineage>
</organism>
<dbReference type="ExpressionAtlas" id="A0A2K2DIF6">
    <property type="expression patterns" value="baseline"/>
</dbReference>
<dbReference type="InterPro" id="IPR005540">
    <property type="entry name" value="KNOX1"/>
</dbReference>
<dbReference type="Pfam" id="PF03789">
    <property type="entry name" value="ELK"/>
    <property type="match status" value="1"/>
</dbReference>
<dbReference type="Gramene" id="PNT74062">
    <property type="protein sequence ID" value="PNT74062"/>
    <property type="gene ID" value="BRADI_1g07247v3"/>
</dbReference>
<protein>
    <recommendedName>
        <fullName evidence="13">Homeobox domain-containing protein</fullName>
    </recommendedName>
</protein>
<dbReference type="RefSeq" id="XP_014751898.2">
    <property type="nucleotide sequence ID" value="XM_014896412.2"/>
</dbReference>
<dbReference type="AlphaFoldDB" id="A0A2K2DIF6"/>
<evidence type="ECO:0000259" key="8">
    <source>
        <dbReference type="PROSITE" id="PS50071"/>
    </source>
</evidence>
<dbReference type="Pfam" id="PF05920">
    <property type="entry name" value="Homeobox_KN"/>
    <property type="match status" value="1"/>
</dbReference>
<dbReference type="InterPro" id="IPR008422">
    <property type="entry name" value="KN_HD"/>
</dbReference>
<dbReference type="EnsemblPlants" id="PNT74062">
    <property type="protein sequence ID" value="PNT74062"/>
    <property type="gene ID" value="BRADI_1g07247v3"/>
</dbReference>
<evidence type="ECO:0000256" key="2">
    <source>
        <dbReference type="ARBA" id="ARBA00023125"/>
    </source>
</evidence>
<dbReference type="SMART" id="SM01188">
    <property type="entry name" value="ELK"/>
    <property type="match status" value="1"/>
</dbReference>
<evidence type="ECO:0000256" key="5">
    <source>
        <dbReference type="PROSITE-ProRule" id="PRU00108"/>
    </source>
</evidence>
<keyword evidence="4 5" id="KW-0539">Nucleus</keyword>
<dbReference type="PROSITE" id="PS50071">
    <property type="entry name" value="HOMEOBOX_2"/>
    <property type="match status" value="1"/>
</dbReference>
<keyword evidence="12" id="KW-1185">Reference proteome</keyword>
<evidence type="ECO:0000256" key="4">
    <source>
        <dbReference type="ARBA" id="ARBA00023242"/>
    </source>
</evidence>
<dbReference type="GO" id="GO:0003677">
    <property type="term" value="F:DNA binding"/>
    <property type="evidence" value="ECO:0007669"/>
    <property type="project" value="UniProtKB-UniRule"/>
</dbReference>
<dbReference type="SUPFAM" id="SSF46689">
    <property type="entry name" value="Homeodomain-like"/>
    <property type="match status" value="1"/>
</dbReference>
<evidence type="ECO:0008006" key="13">
    <source>
        <dbReference type="Google" id="ProtNLM"/>
    </source>
</evidence>
<dbReference type="InterPro" id="IPR001356">
    <property type="entry name" value="HD"/>
</dbReference>
<dbReference type="Proteomes" id="UP000008810">
    <property type="component" value="Chromosome 1"/>
</dbReference>
<dbReference type="PANTHER" id="PTHR11850">
    <property type="entry name" value="HOMEOBOX PROTEIN TRANSCRIPTION FACTORS"/>
    <property type="match status" value="1"/>
</dbReference>
<keyword evidence="3 5" id="KW-0371">Homeobox</keyword>
<evidence type="ECO:0000313" key="12">
    <source>
        <dbReference type="Proteomes" id="UP000008810"/>
    </source>
</evidence>
<dbReference type="SMART" id="SM01255">
    <property type="entry name" value="KNOX1"/>
    <property type="match status" value="1"/>
</dbReference>
<evidence type="ECO:0000256" key="7">
    <source>
        <dbReference type="SAM" id="MobiDB-lite"/>
    </source>
</evidence>